<keyword evidence="7" id="KW-0378">Hydrolase</keyword>
<keyword evidence="4 6" id="KW-1133">Transmembrane helix</keyword>
<accession>Q7V4C8</accession>
<feature type="transmembrane region" description="Helical" evidence="6">
    <location>
        <begin position="28"/>
        <end position="47"/>
    </location>
</feature>
<evidence type="ECO:0000256" key="4">
    <source>
        <dbReference type="ARBA" id="ARBA00022989"/>
    </source>
</evidence>
<dbReference type="OrthoDB" id="9794212at2"/>
<dbReference type="KEGG" id="pmt:PMT_2032"/>
<dbReference type="InterPro" id="IPR023214">
    <property type="entry name" value="HAD_sf"/>
</dbReference>
<evidence type="ECO:0000256" key="3">
    <source>
        <dbReference type="ARBA" id="ARBA00022692"/>
    </source>
</evidence>
<evidence type="ECO:0000313" key="7">
    <source>
        <dbReference type="EMBL" id="CAE22206.1"/>
    </source>
</evidence>
<dbReference type="GO" id="GO:0005886">
    <property type="term" value="C:plasma membrane"/>
    <property type="evidence" value="ECO:0007669"/>
    <property type="project" value="UniProtKB-SubCell"/>
</dbReference>
<feature type="transmembrane region" description="Helical" evidence="6">
    <location>
        <begin position="406"/>
        <end position="429"/>
    </location>
</feature>
<dbReference type="NCBIfam" id="TIGR00374">
    <property type="entry name" value="flippase-like domain"/>
    <property type="match status" value="1"/>
</dbReference>
<evidence type="ECO:0000313" key="8">
    <source>
        <dbReference type="Proteomes" id="UP000001423"/>
    </source>
</evidence>
<name>Q7V4C8_PROMM</name>
<dbReference type="AlphaFoldDB" id="Q7V4C8"/>
<dbReference type="RefSeq" id="WP_011131397.1">
    <property type="nucleotide sequence ID" value="NC_005071.1"/>
</dbReference>
<feature type="transmembrane region" description="Helical" evidence="6">
    <location>
        <begin position="202"/>
        <end position="224"/>
    </location>
</feature>
<keyword evidence="8" id="KW-1185">Reference proteome</keyword>
<dbReference type="EMBL" id="BX548175">
    <property type="protein sequence ID" value="CAE22206.1"/>
    <property type="molecule type" value="Genomic_DNA"/>
</dbReference>
<dbReference type="PANTHER" id="PTHR39087">
    <property type="entry name" value="UPF0104 MEMBRANE PROTEIN MJ1595"/>
    <property type="match status" value="1"/>
</dbReference>
<dbReference type="Pfam" id="PF03706">
    <property type="entry name" value="LPG_synthase_TM"/>
    <property type="match status" value="1"/>
</dbReference>
<evidence type="ECO:0000256" key="1">
    <source>
        <dbReference type="ARBA" id="ARBA00004651"/>
    </source>
</evidence>
<dbReference type="NCBIfam" id="TIGR01488">
    <property type="entry name" value="HAD-SF-IB"/>
    <property type="match status" value="1"/>
</dbReference>
<keyword evidence="2" id="KW-1003">Cell membrane</keyword>
<dbReference type="PANTHER" id="PTHR39087:SF2">
    <property type="entry name" value="UPF0104 MEMBRANE PROTEIN MJ1595"/>
    <property type="match status" value="1"/>
</dbReference>
<evidence type="ECO:0000256" key="6">
    <source>
        <dbReference type="SAM" id="Phobius"/>
    </source>
</evidence>
<dbReference type="Pfam" id="PF12710">
    <property type="entry name" value="HAD"/>
    <property type="match status" value="1"/>
</dbReference>
<proteinExistence type="predicted"/>
<dbReference type="Proteomes" id="UP000001423">
    <property type="component" value="Chromosome"/>
</dbReference>
<feature type="transmembrane region" description="Helical" evidence="6">
    <location>
        <begin position="348"/>
        <end position="367"/>
    </location>
</feature>
<sequence>MAIAVFDVDGTLLQGDCLLMACRRSRGALGTVLAVLICMPWLIAWQLRLIKTGRCKEKVIAAFRICEAVNQAALNDRQDWLLPMLQRQLRDEAVQRLQWHQKRGDRVLLCSASPRLLLQPLADVLGVELLCTELAKVDGLWQPQLVSANCKGSEKVRCLEAHLGPLKHFTIEAYGDSRGDRELLQAAAIPHYRSFCTEPRPYPAFSLGALLPLIALTLLSYGLLGSWSQGDKLLPLFLRLWPQISVGLLLVLVSYTVRYGRWRLLLAALSLQPPIADDARIWMGSYAFTATPGKSGEAVRSWLLKQNCNIPAPPTLMALAVERLTDGTSVLLILLFNLPLLLRWKLPLVLLCTLGLIAVIGFWLLGWGRWLRSLFWSTANKLLPEKFVSASGDGLIALRQLLRARLLLTATMIGVVAWSLEGLSLWILIKGIGAGGINWNEATIAHTAAGLLGALSLLPGGLGSTEAGTIGLLNLQGVPLAVATPATLLIRLMTLWFATGLGVLCLLWQERRS</sequence>
<comment type="subcellular location">
    <subcellularLocation>
        <location evidence="1">Cell membrane</location>
        <topology evidence="1">Multi-pass membrane protein</topology>
    </subcellularLocation>
</comment>
<evidence type="ECO:0000256" key="5">
    <source>
        <dbReference type="ARBA" id="ARBA00023136"/>
    </source>
</evidence>
<protein>
    <submittedName>
        <fullName evidence="7">Haloacid dehalogenase/epoxide hydrolase family</fullName>
    </submittedName>
</protein>
<dbReference type="eggNOG" id="COG0392">
    <property type="taxonomic scope" value="Bacteria"/>
</dbReference>
<keyword evidence="3 6" id="KW-0812">Transmembrane</keyword>
<dbReference type="SUPFAM" id="SSF56784">
    <property type="entry name" value="HAD-like"/>
    <property type="match status" value="1"/>
</dbReference>
<keyword evidence="5 6" id="KW-0472">Membrane</keyword>
<dbReference type="Gene3D" id="3.40.50.1000">
    <property type="entry name" value="HAD superfamily/HAD-like"/>
    <property type="match status" value="1"/>
</dbReference>
<dbReference type="Gene3D" id="1.20.1440.100">
    <property type="entry name" value="SG protein - dephosphorylation function"/>
    <property type="match status" value="1"/>
</dbReference>
<feature type="transmembrane region" description="Helical" evidence="6">
    <location>
        <begin position="488"/>
        <end position="508"/>
    </location>
</feature>
<reference evidence="7 8" key="1">
    <citation type="journal article" date="2003" name="Nature">
        <title>Genome divergence in two Prochlorococcus ecotypes reflects oceanic niche differentiation.</title>
        <authorList>
            <person name="Rocap G."/>
            <person name="Larimer F.W."/>
            <person name="Lamerdin J.E."/>
            <person name="Malfatti S."/>
            <person name="Chain P."/>
            <person name="Ahlgren N.A."/>
            <person name="Arellano A."/>
            <person name="Coleman M."/>
            <person name="Hauser L."/>
            <person name="Hess W.R."/>
            <person name="Johnson Z.I."/>
            <person name="Land M.L."/>
            <person name="Lindell D."/>
            <person name="Post A.F."/>
            <person name="Regala W."/>
            <person name="Shah M."/>
            <person name="Shaw S.L."/>
            <person name="Steglich C."/>
            <person name="Sullivan M.B."/>
            <person name="Ting C.S."/>
            <person name="Tolonen A."/>
            <person name="Webb E.A."/>
            <person name="Zinser E.R."/>
            <person name="Chisholm S.W."/>
        </authorList>
    </citation>
    <scope>NUCLEOTIDE SEQUENCE [LARGE SCALE GENOMIC DNA]</scope>
    <source>
        <strain evidence="8">MIT 9313</strain>
    </source>
</reference>
<dbReference type="InterPro" id="IPR022791">
    <property type="entry name" value="L-PG_synthase/AglD"/>
</dbReference>
<dbReference type="InterPro" id="IPR036412">
    <property type="entry name" value="HAD-like_sf"/>
</dbReference>
<gene>
    <name evidence="7" type="ordered locus">PMT_2032</name>
</gene>
<feature type="transmembrane region" description="Helical" evidence="6">
    <location>
        <begin position="236"/>
        <end position="257"/>
    </location>
</feature>
<dbReference type="eggNOG" id="COG0560">
    <property type="taxonomic scope" value="Bacteria"/>
</dbReference>
<dbReference type="GO" id="GO:0016787">
    <property type="term" value="F:hydrolase activity"/>
    <property type="evidence" value="ECO:0007669"/>
    <property type="project" value="UniProtKB-KW"/>
</dbReference>
<dbReference type="HOGENOM" id="CLU_530868_0_0_3"/>
<organism evidence="7 8">
    <name type="scientific">Prochlorococcus marinus (strain MIT 9313)</name>
    <dbReference type="NCBI Taxonomy" id="74547"/>
    <lineage>
        <taxon>Bacteria</taxon>
        <taxon>Bacillati</taxon>
        <taxon>Cyanobacteriota</taxon>
        <taxon>Cyanophyceae</taxon>
        <taxon>Synechococcales</taxon>
        <taxon>Prochlorococcaceae</taxon>
        <taxon>Prochlorococcus</taxon>
    </lineage>
</organism>
<evidence type="ECO:0000256" key="2">
    <source>
        <dbReference type="ARBA" id="ARBA00022475"/>
    </source>
</evidence>